<evidence type="ECO:0000256" key="3">
    <source>
        <dbReference type="ARBA" id="ARBA00022606"/>
    </source>
</evidence>
<sequence length="323" mass="37003">MILATMNITFMFTAYGPPGPINYVFFSFTFFIYIVSVLANIALMTVIYLEPSLHKPMYIFLVNLAINGLIGSSAICPKILQNLLEDIQRISYQDCFLQVFFINIYVTTAYAILTVMAYDRYVSICKPLQYHTIMTSSKMRQLLFIVYFIPVFTISVQVYLSSQIPLCRYTIHRLFCDNLAIMNLSCVQSKLSNLYGISVIAGLVVFPLFLVVLSYVKILIVCLKTSKEAQKKALSTCTPHLITFLNFSFVSLFSVTYNRFHMYLPGEVQTFMTIHFSFIPPLLHPIIYGMRTKEIRKGIAKLSRRRVFTISLPNTKLSISNPF</sequence>
<keyword evidence="8 14" id="KW-0472">Membrane</keyword>
<dbReference type="InterPro" id="IPR017452">
    <property type="entry name" value="GPCR_Rhodpsn_7TM"/>
</dbReference>
<keyword evidence="9" id="KW-1015">Disulfide bond</keyword>
<evidence type="ECO:0000256" key="10">
    <source>
        <dbReference type="ARBA" id="ARBA00023170"/>
    </source>
</evidence>
<feature type="transmembrane region" description="Helical" evidence="14">
    <location>
        <begin position="269"/>
        <end position="288"/>
    </location>
</feature>
<evidence type="ECO:0000256" key="7">
    <source>
        <dbReference type="ARBA" id="ARBA00023040"/>
    </source>
</evidence>
<keyword evidence="10 13" id="KW-0675">Receptor</keyword>
<reference evidence="17" key="1">
    <citation type="submission" date="2025-08" db="UniProtKB">
        <authorList>
            <consortium name="RefSeq"/>
        </authorList>
    </citation>
    <scope>IDENTIFICATION</scope>
</reference>
<feature type="transmembrane region" description="Helical" evidence="14">
    <location>
        <begin position="237"/>
        <end position="257"/>
    </location>
</feature>
<evidence type="ECO:0000259" key="15">
    <source>
        <dbReference type="PROSITE" id="PS50262"/>
    </source>
</evidence>
<evidence type="ECO:0000256" key="1">
    <source>
        <dbReference type="ARBA" id="ARBA00004651"/>
    </source>
</evidence>
<keyword evidence="2 14" id="KW-1003">Cell membrane</keyword>
<evidence type="ECO:0000313" key="17">
    <source>
        <dbReference type="RefSeq" id="XP_030633785.1"/>
    </source>
</evidence>
<dbReference type="PRINTS" id="PR00237">
    <property type="entry name" value="GPCRRHODOPSN"/>
</dbReference>
<dbReference type="PANTHER" id="PTHR26451:SF345">
    <property type="entry name" value="OLFACTORY RECEPTOR"/>
    <property type="match status" value="1"/>
</dbReference>
<gene>
    <name evidence="17" type="primary">LOC115814952</name>
</gene>
<evidence type="ECO:0000256" key="4">
    <source>
        <dbReference type="ARBA" id="ARBA00022692"/>
    </source>
</evidence>
<dbReference type="GO" id="GO:0005549">
    <property type="term" value="F:odorant binding"/>
    <property type="evidence" value="ECO:0007669"/>
    <property type="project" value="TreeGrafter"/>
</dbReference>
<keyword evidence="11" id="KW-0325">Glycoprotein</keyword>
<evidence type="ECO:0000256" key="12">
    <source>
        <dbReference type="ARBA" id="ARBA00023224"/>
    </source>
</evidence>
<feature type="transmembrane region" description="Helical" evidence="14">
    <location>
        <begin position="58"/>
        <end position="80"/>
    </location>
</feature>
<evidence type="ECO:0000256" key="5">
    <source>
        <dbReference type="ARBA" id="ARBA00022725"/>
    </source>
</evidence>
<dbReference type="Pfam" id="PF13853">
    <property type="entry name" value="7tm_4"/>
    <property type="match status" value="1"/>
</dbReference>
<evidence type="ECO:0000256" key="2">
    <source>
        <dbReference type="ARBA" id="ARBA00022475"/>
    </source>
</evidence>
<dbReference type="RefSeq" id="XP_030633785.1">
    <property type="nucleotide sequence ID" value="XM_030777925.1"/>
</dbReference>
<dbReference type="Gene3D" id="1.20.1070.10">
    <property type="entry name" value="Rhodopsin 7-helix transmembrane proteins"/>
    <property type="match status" value="1"/>
</dbReference>
<evidence type="ECO:0000256" key="11">
    <source>
        <dbReference type="ARBA" id="ARBA00023180"/>
    </source>
</evidence>
<dbReference type="OrthoDB" id="5967898at2759"/>
<dbReference type="FunFam" id="1.20.1070.10:FF:000024">
    <property type="entry name" value="Olfactory receptor"/>
    <property type="match status" value="1"/>
</dbReference>
<dbReference type="PANTHER" id="PTHR26451">
    <property type="entry name" value="G_PROTEIN_RECEP_F1_2 DOMAIN-CONTAINING PROTEIN"/>
    <property type="match status" value="1"/>
</dbReference>
<dbReference type="InterPro" id="IPR052921">
    <property type="entry name" value="GPCR1_Superfamily_Member"/>
</dbReference>
<evidence type="ECO:0000256" key="14">
    <source>
        <dbReference type="RuleBase" id="RU363047"/>
    </source>
</evidence>
<dbReference type="GeneID" id="115814952"/>
<proteinExistence type="inferred from homology"/>
<keyword evidence="7 13" id="KW-0297">G-protein coupled receptor</keyword>
<dbReference type="InterPro" id="IPR000276">
    <property type="entry name" value="GPCR_Rhodpsn"/>
</dbReference>
<feature type="domain" description="G-protein coupled receptors family 1 profile" evidence="15">
    <location>
        <begin position="39"/>
        <end position="288"/>
    </location>
</feature>
<keyword evidence="3 14" id="KW-0716">Sensory transduction</keyword>
<feature type="transmembrane region" description="Helical" evidence="14">
    <location>
        <begin position="194"/>
        <end position="216"/>
    </location>
</feature>
<dbReference type="SUPFAM" id="SSF81321">
    <property type="entry name" value="Family A G protein-coupled receptor-like"/>
    <property type="match status" value="1"/>
</dbReference>
<comment type="similarity">
    <text evidence="13">Belongs to the G-protein coupled receptor 1 family.</text>
</comment>
<dbReference type="GO" id="GO:0004930">
    <property type="term" value="F:G protein-coupled receptor activity"/>
    <property type="evidence" value="ECO:0007669"/>
    <property type="project" value="UniProtKB-KW"/>
</dbReference>
<feature type="transmembrane region" description="Helical" evidence="14">
    <location>
        <begin position="20"/>
        <end position="46"/>
    </location>
</feature>
<evidence type="ECO:0000256" key="13">
    <source>
        <dbReference type="RuleBase" id="RU000688"/>
    </source>
</evidence>
<dbReference type="PROSITE" id="PS50262">
    <property type="entry name" value="G_PROTEIN_RECEP_F1_2"/>
    <property type="match status" value="1"/>
</dbReference>
<evidence type="ECO:0000256" key="8">
    <source>
        <dbReference type="ARBA" id="ARBA00023136"/>
    </source>
</evidence>
<dbReference type="GO" id="GO:0004984">
    <property type="term" value="F:olfactory receptor activity"/>
    <property type="evidence" value="ECO:0007669"/>
    <property type="project" value="InterPro"/>
</dbReference>
<dbReference type="AlphaFoldDB" id="A0A6J2VLC0"/>
<dbReference type="InterPro" id="IPR000725">
    <property type="entry name" value="Olfact_rcpt"/>
</dbReference>
<keyword evidence="4 13" id="KW-0812">Transmembrane</keyword>
<feature type="transmembrane region" description="Helical" evidence="14">
    <location>
        <begin position="142"/>
        <end position="160"/>
    </location>
</feature>
<keyword evidence="16" id="KW-1185">Reference proteome</keyword>
<dbReference type="PRINTS" id="PR00245">
    <property type="entry name" value="OLFACTORYR"/>
</dbReference>
<name>A0A6J2VLC0_CHACN</name>
<dbReference type="GO" id="GO:0005886">
    <property type="term" value="C:plasma membrane"/>
    <property type="evidence" value="ECO:0007669"/>
    <property type="project" value="UniProtKB-SubCell"/>
</dbReference>
<keyword evidence="6 14" id="KW-1133">Transmembrane helix</keyword>
<comment type="subcellular location">
    <subcellularLocation>
        <location evidence="1 14">Cell membrane</location>
        <topology evidence="1 14">Multi-pass membrane protein</topology>
    </subcellularLocation>
</comment>
<protein>
    <recommendedName>
        <fullName evidence="14">Olfactory receptor</fullName>
    </recommendedName>
</protein>
<feature type="transmembrane region" description="Helical" evidence="14">
    <location>
        <begin position="100"/>
        <end position="121"/>
    </location>
</feature>
<keyword evidence="5 14" id="KW-0552">Olfaction</keyword>
<evidence type="ECO:0000256" key="9">
    <source>
        <dbReference type="ARBA" id="ARBA00023157"/>
    </source>
</evidence>
<organism evidence="16 17">
    <name type="scientific">Chanos chanos</name>
    <name type="common">Milkfish</name>
    <name type="synonym">Mugil chanos</name>
    <dbReference type="NCBI Taxonomy" id="29144"/>
    <lineage>
        <taxon>Eukaryota</taxon>
        <taxon>Metazoa</taxon>
        <taxon>Chordata</taxon>
        <taxon>Craniata</taxon>
        <taxon>Vertebrata</taxon>
        <taxon>Euteleostomi</taxon>
        <taxon>Actinopterygii</taxon>
        <taxon>Neopterygii</taxon>
        <taxon>Teleostei</taxon>
        <taxon>Ostariophysi</taxon>
        <taxon>Gonorynchiformes</taxon>
        <taxon>Chanidae</taxon>
        <taxon>Chanos</taxon>
    </lineage>
</organism>
<keyword evidence="12 13" id="KW-0807">Transducer</keyword>
<dbReference type="InParanoid" id="A0A6J2VLC0"/>
<accession>A0A6J2VLC0</accession>
<dbReference type="Proteomes" id="UP000504632">
    <property type="component" value="Chromosome 6"/>
</dbReference>
<evidence type="ECO:0000256" key="6">
    <source>
        <dbReference type="ARBA" id="ARBA00022989"/>
    </source>
</evidence>
<dbReference type="PROSITE" id="PS00237">
    <property type="entry name" value="G_PROTEIN_RECEP_F1_1"/>
    <property type="match status" value="1"/>
</dbReference>
<evidence type="ECO:0000313" key="16">
    <source>
        <dbReference type="Proteomes" id="UP000504632"/>
    </source>
</evidence>